<dbReference type="EMBL" id="CAJJDO010000115">
    <property type="protein sequence ID" value="CAD8197278.1"/>
    <property type="molecule type" value="Genomic_DNA"/>
</dbReference>
<feature type="transmembrane region" description="Helical" evidence="1">
    <location>
        <begin position="138"/>
        <end position="159"/>
    </location>
</feature>
<keyword evidence="1" id="KW-0472">Membrane</keyword>
<organism evidence="2 3">
    <name type="scientific">Paramecium pentaurelia</name>
    <dbReference type="NCBI Taxonomy" id="43138"/>
    <lineage>
        <taxon>Eukaryota</taxon>
        <taxon>Sar</taxon>
        <taxon>Alveolata</taxon>
        <taxon>Ciliophora</taxon>
        <taxon>Intramacronucleata</taxon>
        <taxon>Oligohymenophorea</taxon>
        <taxon>Peniculida</taxon>
        <taxon>Parameciidae</taxon>
        <taxon>Paramecium</taxon>
    </lineage>
</organism>
<evidence type="ECO:0008006" key="4">
    <source>
        <dbReference type="Google" id="ProtNLM"/>
    </source>
</evidence>
<accession>A0A8S1X4F1</accession>
<proteinExistence type="predicted"/>
<dbReference type="Proteomes" id="UP000689195">
    <property type="component" value="Unassembled WGS sequence"/>
</dbReference>
<evidence type="ECO:0000313" key="2">
    <source>
        <dbReference type="EMBL" id="CAD8197278.1"/>
    </source>
</evidence>
<protein>
    <recommendedName>
        <fullName evidence="4">Transmembrane protein</fullName>
    </recommendedName>
</protein>
<comment type="caution">
    <text evidence="2">The sequence shown here is derived from an EMBL/GenBank/DDBJ whole genome shotgun (WGS) entry which is preliminary data.</text>
</comment>
<dbReference type="OrthoDB" id="310566at2759"/>
<evidence type="ECO:0000313" key="3">
    <source>
        <dbReference type="Proteomes" id="UP000689195"/>
    </source>
</evidence>
<name>A0A8S1X4F1_9CILI</name>
<gene>
    <name evidence="2" type="ORF">PPENT_87.1.T1150026</name>
</gene>
<keyword evidence="3" id="KW-1185">Reference proteome</keyword>
<keyword evidence="1" id="KW-0812">Transmembrane</keyword>
<reference evidence="2" key="1">
    <citation type="submission" date="2021-01" db="EMBL/GenBank/DDBJ databases">
        <authorList>
            <consortium name="Genoscope - CEA"/>
            <person name="William W."/>
        </authorList>
    </citation>
    <scope>NUCLEOTIDE SEQUENCE</scope>
</reference>
<keyword evidence="1" id="KW-1133">Transmembrane helix</keyword>
<dbReference type="AlphaFoldDB" id="A0A8S1X4F1"/>
<sequence>MNQRTILKNSLSSDQIKNRKLQTQYFEHESIFLSFSQSEFFHRQQLYDELYKSNHCRRGHLKSDITQIEIKRSRFKEVIESAKQKFASSPNYLKNNIIHKQQSSISEIAQQLRKERSANLAQLKNSDKNLKKINQLNLNYFLIIALSVLCYLVVLFEMIRPDTPNSK</sequence>
<evidence type="ECO:0000256" key="1">
    <source>
        <dbReference type="SAM" id="Phobius"/>
    </source>
</evidence>